<evidence type="ECO:0000313" key="2">
    <source>
        <dbReference type="EMBL" id="CAK9101139.1"/>
    </source>
</evidence>
<proteinExistence type="predicted"/>
<sequence length="799" mass="88436">MLGVMGWPVTKKLAEWAGHGIADVSMLSGSQKAVLMAGNGMDIPSVGFCIMLECNDGGGESESGYEADADANNEIGESSKALVELSFATLNSFLKGKLCKVDQQEPSQPPRKRRVYNNANRAAAAEAKYMVPRSPSLRTCYRGAKHRRAKLKLHAMWAAGYCLRIVVVEENTYCGLRSWVNGEIYVSCLRQYRDWKQHFLSVMARRPVPQIVADGWMELAKIFERLLGGSEATVQAAKYLRGLAQNNLPLHELHPLPWHEAEPDGEQFVEGSKRVARVIHLRDQVDTGLRLAEAVMQKRCMMTMADPRAQHLTALVKRVLHDATSGKFGDADLARMHHVGFADLSKLGRMTAVQVDDCARWAKRVLELNPEYSHLPAIHLEDKEETAQWLGARGTIKSMLEGCIGRVSSMKGQSLILHNYTMYDGCFEKTCAELMTDLESSCYVAVFSQTEDCTILQYALTQMKDKLLEDRDIIPRYVRNPDEDWKQSCGLMSTVTPKFSAEPDLSEFSAPKPPALRLCTMTSQGHLQLPDAVRKKWLSDPDPEQAAVPNPTSGQENLDLGQTPAETPQEPIVGNAAPPSMTEEVFNQKFPEIACSVTLNMGQNVICHYADGKCFLTTATKFTLVGLDGANPKPLFLFGGGSWISDAKAELQPKNTGWLWGVGAKDYISKEANSNKSVEFRLESSDDWVVLEEQVQGGGVADSSPMSLFKLLTTIEKRGAVDFKLTGHKIERPAAVRRGEAADAIDVSHETFGLQNEQRGAEARQSRIFGKLHWAESIERISAHHIGVACLGCFFFLLL</sequence>
<evidence type="ECO:0000256" key="1">
    <source>
        <dbReference type="SAM" id="MobiDB-lite"/>
    </source>
</evidence>
<feature type="region of interest" description="Disordered" evidence="1">
    <location>
        <begin position="539"/>
        <end position="571"/>
    </location>
</feature>
<reference evidence="2 3" key="1">
    <citation type="submission" date="2024-02" db="EMBL/GenBank/DDBJ databases">
        <authorList>
            <person name="Chen Y."/>
            <person name="Shah S."/>
            <person name="Dougan E. K."/>
            <person name="Thang M."/>
            <person name="Chan C."/>
        </authorList>
    </citation>
    <scope>NUCLEOTIDE SEQUENCE [LARGE SCALE GENOMIC DNA]</scope>
</reference>
<name>A0ABP0RLI0_9DINO</name>
<organism evidence="2 3">
    <name type="scientific">Durusdinium trenchii</name>
    <dbReference type="NCBI Taxonomy" id="1381693"/>
    <lineage>
        <taxon>Eukaryota</taxon>
        <taxon>Sar</taxon>
        <taxon>Alveolata</taxon>
        <taxon>Dinophyceae</taxon>
        <taxon>Suessiales</taxon>
        <taxon>Symbiodiniaceae</taxon>
        <taxon>Durusdinium</taxon>
    </lineage>
</organism>
<accession>A0ABP0RLI0</accession>
<evidence type="ECO:0000313" key="3">
    <source>
        <dbReference type="Proteomes" id="UP001642484"/>
    </source>
</evidence>
<protein>
    <submittedName>
        <fullName evidence="2">Uncharacterized protein</fullName>
    </submittedName>
</protein>
<dbReference type="Proteomes" id="UP001642484">
    <property type="component" value="Unassembled WGS sequence"/>
</dbReference>
<gene>
    <name evidence="2" type="ORF">CCMP2556_LOCUS47711</name>
</gene>
<comment type="caution">
    <text evidence="2">The sequence shown here is derived from an EMBL/GenBank/DDBJ whole genome shotgun (WGS) entry which is preliminary data.</text>
</comment>
<keyword evidence="3" id="KW-1185">Reference proteome</keyword>
<dbReference type="EMBL" id="CAXAMN010026184">
    <property type="protein sequence ID" value="CAK9101139.1"/>
    <property type="molecule type" value="Genomic_DNA"/>
</dbReference>